<dbReference type="Gene3D" id="3.40.50.2000">
    <property type="entry name" value="Glycogen Phosphorylase B"/>
    <property type="match status" value="2"/>
</dbReference>
<evidence type="ECO:0000313" key="2">
    <source>
        <dbReference type="EMBL" id="MBK2302221.1"/>
    </source>
</evidence>
<dbReference type="PANTHER" id="PTHR46401">
    <property type="entry name" value="GLYCOSYLTRANSFERASE WBBK-RELATED"/>
    <property type="match status" value="1"/>
</dbReference>
<comment type="caution">
    <text evidence="2">The sequence shown here is derived from an EMBL/GenBank/DDBJ whole genome shotgun (WGS) entry which is preliminary data.</text>
</comment>
<proteinExistence type="predicted"/>
<keyword evidence="3" id="KW-1185">Reference proteome</keyword>
<evidence type="ECO:0000313" key="3">
    <source>
        <dbReference type="Proteomes" id="UP000760407"/>
    </source>
</evidence>
<evidence type="ECO:0000259" key="1">
    <source>
        <dbReference type="Pfam" id="PF00534"/>
    </source>
</evidence>
<dbReference type="PANTHER" id="PTHR46401:SF8">
    <property type="entry name" value="BLL6006 PROTEIN"/>
    <property type="match status" value="1"/>
</dbReference>
<gene>
    <name evidence="2" type="ORF">IBE52_04770</name>
</gene>
<dbReference type="InterPro" id="IPR001296">
    <property type="entry name" value="Glyco_trans_1"/>
</dbReference>
<sequence>MIRVGFVIDFPNEWIGGLNYFKNLLYAINKYQKRNIEVYVFLSKNFDDHEKRIFQQYATVIEDTIFNRRSFRWYVNKIFNKFFKSNYYLEQLFKKYDIDILSHSQLVNFKSIKTINWIPDFQHIHLENMFSSDEINSRNKNFRNLIENSEKIVLSSYDAFYDYKKFAPDYIKKAEVLQFVSQPKATYFNMDEEDFRLIKRKYNIDRPYFYLPNQLWKHKNHLLVFEAIKLLIKDGFNILIICSGSLEDYRDKNYYHEIKKYITKNDLGNYIKLLGLIDYKDVFLLMKFSIAVINPSLFEGWSSTVEECKSIGKNMILSDISVHKEQYPEATFFDCHNAIELKQVLANYDCEIEIKFNQNILDERTKKFAKTYYEIIRKII</sequence>
<organism evidence="2 3">
    <name type="scientific">Francisella philomiragia</name>
    <dbReference type="NCBI Taxonomy" id="28110"/>
    <lineage>
        <taxon>Bacteria</taxon>
        <taxon>Pseudomonadati</taxon>
        <taxon>Pseudomonadota</taxon>
        <taxon>Gammaproteobacteria</taxon>
        <taxon>Thiotrichales</taxon>
        <taxon>Francisellaceae</taxon>
        <taxon>Francisella</taxon>
    </lineage>
</organism>
<dbReference type="Pfam" id="PF00534">
    <property type="entry name" value="Glycos_transf_1"/>
    <property type="match status" value="1"/>
</dbReference>
<dbReference type="RefSeq" id="WP_200166305.1">
    <property type="nucleotide sequence ID" value="NZ_JACTSG010000003.1"/>
</dbReference>
<dbReference type="EMBL" id="JACTSG010000003">
    <property type="protein sequence ID" value="MBK2302221.1"/>
    <property type="molecule type" value="Genomic_DNA"/>
</dbReference>
<protein>
    <submittedName>
        <fullName evidence="2">Glycosyltransferase</fullName>
    </submittedName>
</protein>
<accession>A0ABS1GBR9</accession>
<reference evidence="2 3" key="1">
    <citation type="submission" date="2020-08" db="EMBL/GenBank/DDBJ databases">
        <title>Comparative genomics of Francisella species.</title>
        <authorList>
            <person name="Sahl J."/>
            <person name="Sjodin A."/>
            <person name="Wagner D."/>
            <person name="Forsman M."/>
        </authorList>
    </citation>
    <scope>NUCLEOTIDE SEQUENCE [LARGE SCALE GENOMIC DNA]</scope>
    <source>
        <strain evidence="2 3">F1093</strain>
    </source>
</reference>
<name>A0ABS1GBR9_9GAMM</name>
<feature type="domain" description="Glycosyl transferase family 1" evidence="1">
    <location>
        <begin position="198"/>
        <end position="327"/>
    </location>
</feature>
<dbReference type="SUPFAM" id="SSF53756">
    <property type="entry name" value="UDP-Glycosyltransferase/glycogen phosphorylase"/>
    <property type="match status" value="1"/>
</dbReference>
<dbReference type="Proteomes" id="UP000760407">
    <property type="component" value="Unassembled WGS sequence"/>
</dbReference>